<name>A0A9P9WLW1_9PEZI</name>
<feature type="region of interest" description="Disordered" evidence="5">
    <location>
        <begin position="106"/>
        <end position="128"/>
    </location>
</feature>
<dbReference type="AlphaFoldDB" id="A0A9P9WLW1"/>
<gene>
    <name evidence="7" type="ORF">JX265_006528</name>
</gene>
<dbReference type="Gene3D" id="3.30.60.190">
    <property type="match status" value="1"/>
</dbReference>
<dbReference type="Proteomes" id="UP000829685">
    <property type="component" value="Unassembled WGS sequence"/>
</dbReference>
<protein>
    <recommendedName>
        <fullName evidence="6">HIT-type domain-containing protein</fullName>
    </recommendedName>
</protein>
<dbReference type="InterPro" id="IPR007529">
    <property type="entry name" value="Znf_HIT"/>
</dbReference>
<organism evidence="7 8">
    <name type="scientific">Neoarthrinium moseri</name>
    <dbReference type="NCBI Taxonomy" id="1658444"/>
    <lineage>
        <taxon>Eukaryota</taxon>
        <taxon>Fungi</taxon>
        <taxon>Dikarya</taxon>
        <taxon>Ascomycota</taxon>
        <taxon>Pezizomycotina</taxon>
        <taxon>Sordariomycetes</taxon>
        <taxon>Xylariomycetidae</taxon>
        <taxon>Amphisphaeriales</taxon>
        <taxon>Apiosporaceae</taxon>
        <taxon>Neoarthrinium</taxon>
    </lineage>
</organism>
<evidence type="ECO:0000259" key="6">
    <source>
        <dbReference type="PROSITE" id="PS51083"/>
    </source>
</evidence>
<keyword evidence="1" id="KW-0479">Metal-binding</keyword>
<evidence type="ECO:0000256" key="1">
    <source>
        <dbReference type="ARBA" id="ARBA00022723"/>
    </source>
</evidence>
<accession>A0A9P9WLW1</accession>
<dbReference type="GO" id="GO:0000492">
    <property type="term" value="P:box C/D snoRNP assembly"/>
    <property type="evidence" value="ECO:0007669"/>
    <property type="project" value="TreeGrafter"/>
</dbReference>
<evidence type="ECO:0000256" key="5">
    <source>
        <dbReference type="SAM" id="MobiDB-lite"/>
    </source>
</evidence>
<keyword evidence="2 4" id="KW-0863">Zinc-finger</keyword>
<feature type="domain" description="HIT-type" evidence="6">
    <location>
        <begin position="11"/>
        <end position="45"/>
    </location>
</feature>
<evidence type="ECO:0000313" key="8">
    <source>
        <dbReference type="Proteomes" id="UP000829685"/>
    </source>
</evidence>
<dbReference type="GO" id="GO:0048254">
    <property type="term" value="P:snoRNA localization"/>
    <property type="evidence" value="ECO:0007669"/>
    <property type="project" value="TreeGrafter"/>
</dbReference>
<evidence type="ECO:0000313" key="7">
    <source>
        <dbReference type="EMBL" id="KAI1869438.1"/>
    </source>
</evidence>
<feature type="region of interest" description="Disordered" evidence="5">
    <location>
        <begin position="46"/>
        <end position="79"/>
    </location>
</feature>
<dbReference type="GO" id="GO:0005634">
    <property type="term" value="C:nucleus"/>
    <property type="evidence" value="ECO:0007669"/>
    <property type="project" value="TreeGrafter"/>
</dbReference>
<evidence type="ECO:0000256" key="3">
    <source>
        <dbReference type="ARBA" id="ARBA00022833"/>
    </source>
</evidence>
<dbReference type="GO" id="GO:0000463">
    <property type="term" value="P:maturation of LSU-rRNA from tricistronic rRNA transcript (SSU-rRNA, 5.8S rRNA, LSU-rRNA)"/>
    <property type="evidence" value="ECO:0007669"/>
    <property type="project" value="TreeGrafter"/>
</dbReference>
<dbReference type="GO" id="GO:0070761">
    <property type="term" value="C:pre-snoRNP complex"/>
    <property type="evidence" value="ECO:0007669"/>
    <property type="project" value="TreeGrafter"/>
</dbReference>
<dbReference type="PANTHER" id="PTHR13483:SF11">
    <property type="entry name" value="ZINC FINGER HIT DOMAIN-CONTAINING PROTEIN 3"/>
    <property type="match status" value="1"/>
</dbReference>
<dbReference type="Pfam" id="PF04438">
    <property type="entry name" value="zf-HIT"/>
    <property type="match status" value="1"/>
</dbReference>
<dbReference type="InterPro" id="IPR051639">
    <property type="entry name" value="BCD1"/>
</dbReference>
<dbReference type="CDD" id="cd23024">
    <property type="entry name" value="zf-HIT_ZNHIT2-3"/>
    <property type="match status" value="1"/>
</dbReference>
<dbReference type="PANTHER" id="PTHR13483">
    <property type="entry name" value="BOX C_D SNORNA PROTEIN 1-RELATED"/>
    <property type="match status" value="1"/>
</dbReference>
<proteinExistence type="predicted"/>
<keyword evidence="3" id="KW-0862">Zinc</keyword>
<dbReference type="EMBL" id="JAFIMR010000015">
    <property type="protein sequence ID" value="KAI1869438.1"/>
    <property type="molecule type" value="Genomic_DNA"/>
</dbReference>
<dbReference type="GO" id="GO:0008270">
    <property type="term" value="F:zinc ion binding"/>
    <property type="evidence" value="ECO:0007669"/>
    <property type="project" value="UniProtKB-UniRule"/>
</dbReference>
<keyword evidence="8" id="KW-1185">Reference proteome</keyword>
<evidence type="ECO:0000256" key="2">
    <source>
        <dbReference type="ARBA" id="ARBA00022771"/>
    </source>
</evidence>
<evidence type="ECO:0000256" key="4">
    <source>
        <dbReference type="PROSITE-ProRule" id="PRU00453"/>
    </source>
</evidence>
<dbReference type="SUPFAM" id="SSF144232">
    <property type="entry name" value="HIT/MYND zinc finger-like"/>
    <property type="match status" value="1"/>
</dbReference>
<feature type="compositionally biased region" description="Low complexity" evidence="5">
    <location>
        <begin position="51"/>
        <end position="69"/>
    </location>
</feature>
<comment type="caution">
    <text evidence="7">The sequence shown here is derived from an EMBL/GenBank/DDBJ whole genome shotgun (WGS) entry which is preliminary data.</text>
</comment>
<dbReference type="OrthoDB" id="18412at2759"/>
<sequence>MVTTTAADRLCVACEAVEGKYKCPRCLKYTCSLACSKSHREGHPAEEEKPVAPAAEPLLAAAPSSGAAEQQRPQDGAEEPDEFNKLFQKYPNLSSQLLAIAGETDPPATMTPGSESGEKFGFRRKNPKPWTKEIGIQNALNALRKARDEDFSGGIQEFCELVKITNARKEQENADDVFRRLAAQRDAQEIGQLIRTEKERD</sequence>
<reference evidence="7" key="1">
    <citation type="submission" date="2021-03" db="EMBL/GenBank/DDBJ databases">
        <title>Revisited historic fungal species revealed as producer of novel bioactive compounds through whole genome sequencing and comparative genomics.</title>
        <authorList>
            <person name="Vignolle G.A."/>
            <person name="Hochenegger N."/>
            <person name="Mach R.L."/>
            <person name="Mach-Aigner A.R."/>
            <person name="Javad Rahimi M."/>
            <person name="Salim K.A."/>
            <person name="Chan C.M."/>
            <person name="Lim L.B.L."/>
            <person name="Cai F."/>
            <person name="Druzhinina I.S."/>
            <person name="U'Ren J.M."/>
            <person name="Derntl C."/>
        </authorList>
    </citation>
    <scope>NUCLEOTIDE SEQUENCE</scope>
    <source>
        <strain evidence="7">TUCIM 5799</strain>
    </source>
</reference>
<dbReference type="PROSITE" id="PS51083">
    <property type="entry name" value="ZF_HIT"/>
    <property type="match status" value="1"/>
</dbReference>